<proteinExistence type="inferred from homology"/>
<keyword evidence="7" id="KW-0539">Nucleus</keyword>
<name>A0A067RAP0_ZOONE</name>
<evidence type="ECO:0000256" key="7">
    <source>
        <dbReference type="ARBA" id="ARBA00023242"/>
    </source>
</evidence>
<dbReference type="InParanoid" id="A0A067RAP0"/>
<evidence type="ECO:0000256" key="4">
    <source>
        <dbReference type="ARBA" id="ARBA00023015"/>
    </source>
</evidence>
<evidence type="ECO:0000256" key="3">
    <source>
        <dbReference type="ARBA" id="ARBA00019684"/>
    </source>
</evidence>
<keyword evidence="6" id="KW-0804">Transcription</keyword>
<evidence type="ECO:0000256" key="6">
    <source>
        <dbReference type="ARBA" id="ARBA00023163"/>
    </source>
</evidence>
<evidence type="ECO:0000313" key="11">
    <source>
        <dbReference type="EMBL" id="KDR15695.1"/>
    </source>
</evidence>
<dbReference type="EMBL" id="KK852818">
    <property type="protein sequence ID" value="KDR15695.1"/>
    <property type="molecule type" value="Genomic_DNA"/>
</dbReference>
<dbReference type="GO" id="GO:0003712">
    <property type="term" value="F:transcription coregulator activity"/>
    <property type="evidence" value="ECO:0007669"/>
    <property type="project" value="TreeGrafter"/>
</dbReference>
<dbReference type="AlphaFoldDB" id="A0A067RAP0"/>
<dbReference type="GO" id="GO:0016592">
    <property type="term" value="C:mediator complex"/>
    <property type="evidence" value="ECO:0007669"/>
    <property type="project" value="InterPro"/>
</dbReference>
<accession>A0A067RAP0</accession>
<organism evidence="11 12">
    <name type="scientific">Zootermopsis nevadensis</name>
    <name type="common">Dampwood termite</name>
    <dbReference type="NCBI Taxonomy" id="136037"/>
    <lineage>
        <taxon>Eukaryota</taxon>
        <taxon>Metazoa</taxon>
        <taxon>Ecdysozoa</taxon>
        <taxon>Arthropoda</taxon>
        <taxon>Hexapoda</taxon>
        <taxon>Insecta</taxon>
        <taxon>Pterygota</taxon>
        <taxon>Neoptera</taxon>
        <taxon>Polyneoptera</taxon>
        <taxon>Dictyoptera</taxon>
        <taxon>Blattodea</taxon>
        <taxon>Blattoidea</taxon>
        <taxon>Termitoidae</taxon>
        <taxon>Termopsidae</taxon>
        <taxon>Zootermopsis</taxon>
    </lineage>
</organism>
<evidence type="ECO:0000256" key="1">
    <source>
        <dbReference type="ARBA" id="ARBA00004123"/>
    </source>
</evidence>
<keyword evidence="12" id="KW-1185">Reference proteome</keyword>
<feature type="compositionally biased region" description="Low complexity" evidence="10">
    <location>
        <begin position="1"/>
        <end position="17"/>
    </location>
</feature>
<dbReference type="PANTHER" id="PTHR28314:SF1">
    <property type="entry name" value="MEDIATOR OF RNA POLYMERASE II TRANSCRIPTION SUBUNIT 29"/>
    <property type="match status" value="1"/>
</dbReference>
<keyword evidence="4" id="KW-0805">Transcription regulation</keyword>
<dbReference type="OMA" id="NHYLPGP"/>
<dbReference type="eggNOG" id="ENOG502QRNJ">
    <property type="taxonomic scope" value="Eukaryota"/>
</dbReference>
<evidence type="ECO:0000256" key="9">
    <source>
        <dbReference type="ARBA" id="ARBA00031963"/>
    </source>
</evidence>
<evidence type="ECO:0000256" key="8">
    <source>
        <dbReference type="ARBA" id="ARBA00030916"/>
    </source>
</evidence>
<evidence type="ECO:0000256" key="10">
    <source>
        <dbReference type="SAM" id="MobiDB-lite"/>
    </source>
</evidence>
<keyword evidence="5" id="KW-0010">Activator</keyword>
<reference evidence="11 12" key="1">
    <citation type="journal article" date="2014" name="Nat. Commun.">
        <title>Molecular traces of alternative social organization in a termite genome.</title>
        <authorList>
            <person name="Terrapon N."/>
            <person name="Li C."/>
            <person name="Robertson H.M."/>
            <person name="Ji L."/>
            <person name="Meng X."/>
            <person name="Booth W."/>
            <person name="Chen Z."/>
            <person name="Childers C.P."/>
            <person name="Glastad K.M."/>
            <person name="Gokhale K."/>
            <person name="Gowin J."/>
            <person name="Gronenberg W."/>
            <person name="Hermansen R.A."/>
            <person name="Hu H."/>
            <person name="Hunt B.G."/>
            <person name="Huylmans A.K."/>
            <person name="Khalil S.M."/>
            <person name="Mitchell R.D."/>
            <person name="Munoz-Torres M.C."/>
            <person name="Mustard J.A."/>
            <person name="Pan H."/>
            <person name="Reese J.T."/>
            <person name="Scharf M.E."/>
            <person name="Sun F."/>
            <person name="Vogel H."/>
            <person name="Xiao J."/>
            <person name="Yang W."/>
            <person name="Yang Z."/>
            <person name="Yang Z."/>
            <person name="Zhou J."/>
            <person name="Zhu J."/>
            <person name="Brent C.S."/>
            <person name="Elsik C.G."/>
            <person name="Goodisman M.A."/>
            <person name="Liberles D.A."/>
            <person name="Roe R.M."/>
            <person name="Vargo E.L."/>
            <person name="Vilcinskas A."/>
            <person name="Wang J."/>
            <person name="Bornberg-Bauer E."/>
            <person name="Korb J."/>
            <person name="Zhang G."/>
            <person name="Liebig J."/>
        </authorList>
    </citation>
    <scope>NUCLEOTIDE SEQUENCE [LARGE SCALE GENOMIC DNA]</scope>
    <source>
        <tissue evidence="11">Whole organism</tissue>
    </source>
</reference>
<comment type="similarity">
    <text evidence="2">Belongs to the Mediator complex subunit 29 family.</text>
</comment>
<dbReference type="FunCoup" id="A0A067RAP0">
    <property type="interactions" value="892"/>
</dbReference>
<dbReference type="InterPro" id="IPR021018">
    <property type="entry name" value="Mediator_Med29_met"/>
</dbReference>
<dbReference type="Pfam" id="PF11568">
    <property type="entry name" value="Med29"/>
    <property type="match status" value="1"/>
</dbReference>
<gene>
    <name evidence="11" type="ORF">L798_09772</name>
</gene>
<evidence type="ECO:0000256" key="2">
    <source>
        <dbReference type="ARBA" id="ARBA00009851"/>
    </source>
</evidence>
<feature type="region of interest" description="Disordered" evidence="10">
    <location>
        <begin position="1"/>
        <end position="32"/>
    </location>
</feature>
<dbReference type="GO" id="GO:0006357">
    <property type="term" value="P:regulation of transcription by RNA polymerase II"/>
    <property type="evidence" value="ECO:0007669"/>
    <property type="project" value="TreeGrafter"/>
</dbReference>
<comment type="subcellular location">
    <subcellularLocation>
        <location evidence="1">Nucleus</location>
    </subcellularLocation>
</comment>
<sequence length="181" mass="19730">MNIPPMQQQGPGVIPQVPQQPGPGTPQQAQQMQPQIQQAQEKFDNISKVKSLIAPLRESLALTLKTAAQTLHQNSLVDVGSLKGVDVPVPRFDRNMEEFYSICDQIELHLKTSIECLAQGAASQRYLSLPVALTRTDPLPNQEGAALTYPQYLATVRSQVGFAKEVHDMLMGAAQNVSSGE</sequence>
<dbReference type="PANTHER" id="PTHR28314">
    <property type="entry name" value="MEDIATOR OF RNA POLYMERASE II TRANSCRIPTION SUBUNIT 29"/>
    <property type="match status" value="1"/>
</dbReference>
<evidence type="ECO:0000256" key="5">
    <source>
        <dbReference type="ARBA" id="ARBA00023159"/>
    </source>
</evidence>
<dbReference type="Proteomes" id="UP000027135">
    <property type="component" value="Unassembled WGS sequence"/>
</dbReference>
<dbReference type="OrthoDB" id="6366949at2759"/>
<dbReference type="STRING" id="136037.A0A067RAP0"/>
<evidence type="ECO:0000313" key="12">
    <source>
        <dbReference type="Proteomes" id="UP000027135"/>
    </source>
</evidence>
<protein>
    <recommendedName>
        <fullName evidence="3">Mediator of RNA polymerase II transcription subunit 29</fullName>
    </recommendedName>
    <alternativeName>
        <fullName evidence="9">Mediator complex subunit 29</fullName>
    </alternativeName>
    <alternativeName>
        <fullName evidence="8">Protein intersex</fullName>
    </alternativeName>
</protein>